<protein>
    <submittedName>
        <fullName evidence="2">Uncharacterized protein</fullName>
    </submittedName>
</protein>
<dbReference type="EMBL" id="JAXOVC010000011">
    <property type="protein sequence ID" value="KAK4495636.1"/>
    <property type="molecule type" value="Genomic_DNA"/>
</dbReference>
<feature type="region of interest" description="Disordered" evidence="1">
    <location>
        <begin position="1"/>
        <end position="28"/>
    </location>
</feature>
<feature type="region of interest" description="Disordered" evidence="1">
    <location>
        <begin position="263"/>
        <end position="308"/>
    </location>
</feature>
<feature type="compositionally biased region" description="Basic and acidic residues" evidence="1">
    <location>
        <begin position="282"/>
        <end position="299"/>
    </location>
</feature>
<accession>A0ABR0E334</accession>
<dbReference type="Proteomes" id="UP001305779">
    <property type="component" value="Unassembled WGS sequence"/>
</dbReference>
<proteinExistence type="predicted"/>
<evidence type="ECO:0000313" key="2">
    <source>
        <dbReference type="EMBL" id="KAK4495636.1"/>
    </source>
</evidence>
<name>A0ABR0E334_ZASCE</name>
<evidence type="ECO:0000313" key="3">
    <source>
        <dbReference type="Proteomes" id="UP001305779"/>
    </source>
</evidence>
<comment type="caution">
    <text evidence="2">The sequence shown here is derived from an EMBL/GenBank/DDBJ whole genome shotgun (WGS) entry which is preliminary data.</text>
</comment>
<organism evidence="2 3">
    <name type="scientific">Zasmidium cellare</name>
    <name type="common">Wine cellar mold</name>
    <name type="synonym">Racodium cellare</name>
    <dbReference type="NCBI Taxonomy" id="395010"/>
    <lineage>
        <taxon>Eukaryota</taxon>
        <taxon>Fungi</taxon>
        <taxon>Dikarya</taxon>
        <taxon>Ascomycota</taxon>
        <taxon>Pezizomycotina</taxon>
        <taxon>Dothideomycetes</taxon>
        <taxon>Dothideomycetidae</taxon>
        <taxon>Mycosphaerellales</taxon>
        <taxon>Mycosphaerellaceae</taxon>
        <taxon>Zasmidium</taxon>
    </lineage>
</organism>
<feature type="compositionally biased region" description="Acidic residues" evidence="1">
    <location>
        <begin position="12"/>
        <end position="24"/>
    </location>
</feature>
<feature type="compositionally biased region" description="Acidic residues" evidence="1">
    <location>
        <begin position="265"/>
        <end position="281"/>
    </location>
</feature>
<evidence type="ECO:0000256" key="1">
    <source>
        <dbReference type="SAM" id="MobiDB-lite"/>
    </source>
</evidence>
<feature type="compositionally biased region" description="Basic and acidic residues" evidence="1">
    <location>
        <begin position="1"/>
        <end position="11"/>
    </location>
</feature>
<keyword evidence="3" id="KW-1185">Reference proteome</keyword>
<reference evidence="2 3" key="1">
    <citation type="journal article" date="2023" name="G3 (Bethesda)">
        <title>A chromosome-level genome assembly of Zasmidium syzygii isolated from banana leaves.</title>
        <authorList>
            <person name="van Westerhoven A.C."/>
            <person name="Mehrabi R."/>
            <person name="Talebi R."/>
            <person name="Steentjes M.B.F."/>
            <person name="Corcolon B."/>
            <person name="Chong P.A."/>
            <person name="Kema G.H.J."/>
            <person name="Seidl M.F."/>
        </authorList>
    </citation>
    <scope>NUCLEOTIDE SEQUENCE [LARGE SCALE GENOMIC DNA]</scope>
    <source>
        <strain evidence="2 3">P124</strain>
    </source>
</reference>
<sequence length="308" mass="35808">MEIDEEPHSPDSDEYDSSDTDYDEPPPPTRVQLALRAFSMLSTVIYSIGAQSTGRLDSYINECQYTWNDWAQDRIPPYNGSDQMQTFVYSDMRYLEDWQLEAKVRVEPNKNWGKDLTVSENVDRDRSDNEFPTGSAERFCREINRGLRSLHLEIGRECWGWGRPVLLRLRGVQIITVRLEQTMLLGHLRAAGEWYDYVASVVETIPPGLVGHERSIAAWKAQWESPDAFVSWWSQEERKSEKEGIKRFGEVLCPLASKHEAICAYDEEEDKEEEEEQEDKEEDKNEDTGFRNPESRKDSQLWLLQEAA</sequence>
<gene>
    <name evidence="2" type="ORF">PRZ48_012904</name>
</gene>